<sequence>MNGQKDQQEAAAAASAMPEQLVELTKNKEPREEAEEPEEEVRSINYRIKLAASLCAVILVIVIVVVVLIMGNLIPGLRCTTGFDMPPANQILDNGYVRVGVDYNEGGAISYVAPSNDPQNNLINVFDKGRHVQMSFFAGPQIYNPDGKCDKLFNGYEWSWNPIGAGDVDGGVSQILNFERSVGQMSILTRPLQWACHGVPCECTFDKHIQVIDGNPAVKVTATLRNERTDEYDENEAKGQELPAVYTNGGFHRLFTYRGASPFAPGEPVEEIHATFENQFWVPGFFRGTENWAAMINDDGWGLGVISPEHDGFLGGFSDPGKRGCGGPRDGQAGYIAVVESYALPRDIVFTYEFYLVVGTVDQIRSYAQRVMTGDESAMGNPPPDAESSPEIVPVPEIVAVPLPLPLNSNP</sequence>
<name>A0A9N8HDF3_9STRA</name>
<feature type="transmembrane region" description="Helical" evidence="2">
    <location>
        <begin position="50"/>
        <end position="74"/>
    </location>
</feature>
<proteinExistence type="predicted"/>
<evidence type="ECO:0000313" key="3">
    <source>
        <dbReference type="EMBL" id="CAB9510191.1"/>
    </source>
</evidence>
<keyword evidence="2" id="KW-0812">Transmembrane</keyword>
<evidence type="ECO:0000256" key="1">
    <source>
        <dbReference type="SAM" id="MobiDB-lite"/>
    </source>
</evidence>
<evidence type="ECO:0000313" key="4">
    <source>
        <dbReference type="Proteomes" id="UP001153069"/>
    </source>
</evidence>
<protein>
    <submittedName>
        <fullName evidence="3">Uncharacterized protein</fullName>
    </submittedName>
</protein>
<dbReference type="Proteomes" id="UP001153069">
    <property type="component" value="Unassembled WGS sequence"/>
</dbReference>
<evidence type="ECO:0000256" key="2">
    <source>
        <dbReference type="SAM" id="Phobius"/>
    </source>
</evidence>
<accession>A0A9N8HDF3</accession>
<dbReference type="EMBL" id="CAICTM010000424">
    <property type="protein sequence ID" value="CAB9510191.1"/>
    <property type="molecule type" value="Genomic_DNA"/>
</dbReference>
<gene>
    <name evidence="3" type="ORF">SEMRO_425_G140190.1</name>
</gene>
<dbReference type="OrthoDB" id="10263160at2759"/>
<organism evidence="3 4">
    <name type="scientific">Seminavis robusta</name>
    <dbReference type="NCBI Taxonomy" id="568900"/>
    <lineage>
        <taxon>Eukaryota</taxon>
        <taxon>Sar</taxon>
        <taxon>Stramenopiles</taxon>
        <taxon>Ochrophyta</taxon>
        <taxon>Bacillariophyta</taxon>
        <taxon>Bacillariophyceae</taxon>
        <taxon>Bacillariophycidae</taxon>
        <taxon>Naviculales</taxon>
        <taxon>Naviculaceae</taxon>
        <taxon>Seminavis</taxon>
    </lineage>
</organism>
<reference evidence="3" key="1">
    <citation type="submission" date="2020-06" db="EMBL/GenBank/DDBJ databases">
        <authorList>
            <consortium name="Plant Systems Biology data submission"/>
        </authorList>
    </citation>
    <scope>NUCLEOTIDE SEQUENCE</scope>
    <source>
        <strain evidence="3">D6</strain>
    </source>
</reference>
<keyword evidence="2" id="KW-1133">Transmembrane helix</keyword>
<keyword evidence="4" id="KW-1185">Reference proteome</keyword>
<comment type="caution">
    <text evidence="3">The sequence shown here is derived from an EMBL/GenBank/DDBJ whole genome shotgun (WGS) entry which is preliminary data.</text>
</comment>
<keyword evidence="2" id="KW-0472">Membrane</keyword>
<feature type="region of interest" description="Disordered" evidence="1">
    <location>
        <begin position="1"/>
        <end position="40"/>
    </location>
</feature>
<dbReference type="AlphaFoldDB" id="A0A9N8HDF3"/>